<dbReference type="STRING" id="283909.R7UKG9"/>
<feature type="transmembrane region" description="Helical" evidence="6">
    <location>
        <begin position="213"/>
        <end position="235"/>
    </location>
</feature>
<feature type="region of interest" description="Disordered" evidence="7">
    <location>
        <begin position="477"/>
        <end position="506"/>
    </location>
</feature>
<feature type="transmembrane region" description="Helical" evidence="6">
    <location>
        <begin position="405"/>
        <end position="428"/>
    </location>
</feature>
<comment type="subcellular location">
    <subcellularLocation>
        <location evidence="1 6">Membrane</location>
        <topology evidence="1 6">Multi-pass membrane protein</topology>
    </subcellularLocation>
</comment>
<keyword evidence="4 6" id="KW-1133">Transmembrane helix</keyword>
<dbReference type="EMBL" id="AMQN01007332">
    <property type="status" value="NOT_ANNOTATED_CDS"/>
    <property type="molecule type" value="Genomic_DNA"/>
</dbReference>
<reference evidence="9 11" key="2">
    <citation type="journal article" date="2013" name="Nature">
        <title>Insights into bilaterian evolution from three spiralian genomes.</title>
        <authorList>
            <person name="Simakov O."/>
            <person name="Marletaz F."/>
            <person name="Cho S.J."/>
            <person name="Edsinger-Gonzales E."/>
            <person name="Havlak P."/>
            <person name="Hellsten U."/>
            <person name="Kuo D.H."/>
            <person name="Larsson T."/>
            <person name="Lv J."/>
            <person name="Arendt D."/>
            <person name="Savage R."/>
            <person name="Osoegawa K."/>
            <person name="de Jong P."/>
            <person name="Grimwood J."/>
            <person name="Chapman J.A."/>
            <person name="Shapiro H."/>
            <person name="Aerts A."/>
            <person name="Otillar R.P."/>
            <person name="Terry A.Y."/>
            <person name="Boore J.L."/>
            <person name="Grigoriev I.V."/>
            <person name="Lindberg D.R."/>
            <person name="Seaver E.C."/>
            <person name="Weisblat D.A."/>
            <person name="Putnam N.H."/>
            <person name="Rokhsar D.S."/>
        </authorList>
    </citation>
    <scope>NUCLEOTIDE SEQUENCE</scope>
    <source>
        <strain evidence="9 11">I ESC-2004</strain>
    </source>
</reference>
<evidence type="ECO:0000313" key="10">
    <source>
        <dbReference type="EnsemblMetazoa" id="CapteP82282"/>
    </source>
</evidence>
<feature type="non-terminal residue" evidence="9">
    <location>
        <position position="1"/>
    </location>
</feature>
<evidence type="ECO:0000256" key="1">
    <source>
        <dbReference type="ARBA" id="ARBA00004141"/>
    </source>
</evidence>
<dbReference type="FunCoup" id="R7UKG9">
    <property type="interactions" value="220"/>
</dbReference>
<dbReference type="HOGENOM" id="CLU_006685_2_3_1"/>
<dbReference type="OrthoDB" id="296386at2759"/>
<proteinExistence type="inferred from homology"/>
<organism evidence="9">
    <name type="scientific">Capitella teleta</name>
    <name type="common">Polychaete worm</name>
    <dbReference type="NCBI Taxonomy" id="283909"/>
    <lineage>
        <taxon>Eukaryota</taxon>
        <taxon>Metazoa</taxon>
        <taxon>Spiralia</taxon>
        <taxon>Lophotrochozoa</taxon>
        <taxon>Annelida</taxon>
        <taxon>Polychaeta</taxon>
        <taxon>Sedentaria</taxon>
        <taxon>Scolecida</taxon>
        <taxon>Capitellidae</taxon>
        <taxon>Capitella</taxon>
    </lineage>
</organism>
<dbReference type="Proteomes" id="UP000014760">
    <property type="component" value="Unassembled WGS sequence"/>
</dbReference>
<dbReference type="OMA" id="MLHNIHF"/>
<feature type="domain" description="Anoctamin transmembrane" evidence="8">
    <location>
        <begin position="202"/>
        <end position="684"/>
    </location>
</feature>
<keyword evidence="3 6" id="KW-0812">Transmembrane</keyword>
<feature type="non-terminal residue" evidence="9">
    <location>
        <position position="694"/>
    </location>
</feature>
<accession>R7UKG9</accession>
<name>R7UKG9_CAPTE</name>
<dbReference type="EMBL" id="KB300467">
    <property type="protein sequence ID" value="ELU06715.1"/>
    <property type="molecule type" value="Genomic_DNA"/>
</dbReference>
<feature type="transmembrane region" description="Helical" evidence="6">
    <location>
        <begin position="650"/>
        <end position="671"/>
    </location>
</feature>
<dbReference type="InterPro" id="IPR007632">
    <property type="entry name" value="Anoctamin"/>
</dbReference>
<reference evidence="11" key="1">
    <citation type="submission" date="2012-12" db="EMBL/GenBank/DDBJ databases">
        <authorList>
            <person name="Hellsten U."/>
            <person name="Grimwood J."/>
            <person name="Chapman J.A."/>
            <person name="Shapiro H."/>
            <person name="Aerts A."/>
            <person name="Otillar R.P."/>
            <person name="Terry A.Y."/>
            <person name="Boore J.L."/>
            <person name="Simakov O."/>
            <person name="Marletaz F."/>
            <person name="Cho S.-J."/>
            <person name="Edsinger-Gonzales E."/>
            <person name="Havlak P."/>
            <person name="Kuo D.-H."/>
            <person name="Larsson T."/>
            <person name="Lv J."/>
            <person name="Arendt D."/>
            <person name="Savage R."/>
            <person name="Osoegawa K."/>
            <person name="de Jong P."/>
            <person name="Lindberg D.R."/>
            <person name="Seaver E.C."/>
            <person name="Weisblat D.A."/>
            <person name="Putnam N.H."/>
            <person name="Grigoriev I.V."/>
            <person name="Rokhsar D.S."/>
        </authorList>
    </citation>
    <scope>NUCLEOTIDE SEQUENCE</scope>
    <source>
        <strain evidence="11">I ESC-2004</strain>
    </source>
</reference>
<sequence>KVLGKKPFASASRLAMSTQVWLNTIPTRNCDVLMTFPPKTDDAVLMWLLSRLRSRIPELVVHVRHHSNTNVYGFYFTASYENILKGADELALVKPVKEKFGGGKKEFAFEDRDCYEGVEDHLNFLNSQERQCIVKNILFSLRAREDDQLGKIKFGEGQGIVPILLSKKMIDQVLPLHNNDDMEFLRKTWVKAVAKSQPLDKICDYFGVKIAMYFAYLGHYTRFVSLPTIVGLIFWCLEKKNQFYDDIFFVAFAFLNVVWATLYLEHWKRQSAELAYKWGTLDTEDELLTEPRPLFHGRLQKSTVTGRQEPYYAPWKRNLFRYCVSMPVIAICLCTVFAVMWCLFELQDYINSKGMKGPPGFLLKLLPKIMLAVSIGVLDDMYKKIAYWLNDKENYRLDEQYENHLIIKIVLFQFVNSFLSLFYIAFYLQDMNRLKDQLAALLITRQIIGNVKEAVLPFVLSKIKLFKMGYKMTKDAEKKKKEEDEEKKKAEGGANEETSNGGVTEVANEASELRQRKFAGAEGGEQIEVKRSGPQLTQAEIEASQKEYEGTFEDYLEMLVQFGYVTLFSSAFPLAALCAFLNNIIEIRSDAFKLCFTFQRPFGQRVQNIGTWQDALEVMSVIAVMVNCALIGMSDLAERLFPGWGTTERLVLIVALEHIILIVKFLVAYAIPDIPQWVAEEKARLEYLRRDALK</sequence>
<evidence type="ECO:0000256" key="2">
    <source>
        <dbReference type="ARBA" id="ARBA00009671"/>
    </source>
</evidence>
<reference evidence="10" key="3">
    <citation type="submission" date="2015-06" db="UniProtKB">
        <authorList>
            <consortium name="EnsemblMetazoa"/>
        </authorList>
    </citation>
    <scope>IDENTIFICATION</scope>
</reference>
<evidence type="ECO:0000313" key="11">
    <source>
        <dbReference type="Proteomes" id="UP000014760"/>
    </source>
</evidence>
<dbReference type="GO" id="GO:0005254">
    <property type="term" value="F:chloride channel activity"/>
    <property type="evidence" value="ECO:0007669"/>
    <property type="project" value="TreeGrafter"/>
</dbReference>
<evidence type="ECO:0000256" key="6">
    <source>
        <dbReference type="RuleBase" id="RU280814"/>
    </source>
</evidence>
<dbReference type="GO" id="GO:0005886">
    <property type="term" value="C:plasma membrane"/>
    <property type="evidence" value="ECO:0007669"/>
    <property type="project" value="TreeGrafter"/>
</dbReference>
<evidence type="ECO:0000313" key="9">
    <source>
        <dbReference type="EMBL" id="ELU06715.1"/>
    </source>
</evidence>
<feature type="transmembrane region" description="Helical" evidence="6">
    <location>
        <begin position="365"/>
        <end position="385"/>
    </location>
</feature>
<dbReference type="EnsemblMetazoa" id="CapteT82282">
    <property type="protein sequence ID" value="CapteP82282"/>
    <property type="gene ID" value="CapteG82282"/>
</dbReference>
<feature type="transmembrane region" description="Helical" evidence="6">
    <location>
        <begin position="319"/>
        <end position="344"/>
    </location>
</feature>
<evidence type="ECO:0000256" key="7">
    <source>
        <dbReference type="SAM" id="MobiDB-lite"/>
    </source>
</evidence>
<dbReference type="AlphaFoldDB" id="R7UKG9"/>
<evidence type="ECO:0000256" key="5">
    <source>
        <dbReference type="ARBA" id="ARBA00023136"/>
    </source>
</evidence>
<dbReference type="Pfam" id="PF04547">
    <property type="entry name" value="Anoctamin"/>
    <property type="match status" value="1"/>
</dbReference>
<keyword evidence="5 6" id="KW-0472">Membrane</keyword>
<comment type="caution">
    <text evidence="6">Lacks conserved residue(s) required for the propagation of feature annotation.</text>
</comment>
<evidence type="ECO:0000256" key="4">
    <source>
        <dbReference type="ARBA" id="ARBA00022989"/>
    </source>
</evidence>
<comment type="similarity">
    <text evidence="2 6">Belongs to the anoctamin family.</text>
</comment>
<feature type="transmembrane region" description="Helical" evidence="6">
    <location>
        <begin position="247"/>
        <end position="264"/>
    </location>
</feature>
<evidence type="ECO:0000259" key="8">
    <source>
        <dbReference type="Pfam" id="PF04547"/>
    </source>
</evidence>
<feature type="compositionally biased region" description="Basic and acidic residues" evidence="7">
    <location>
        <begin position="477"/>
        <end position="491"/>
    </location>
</feature>
<dbReference type="PANTHER" id="PTHR12308:SF51">
    <property type="entry name" value="ANOCTAMIN-8"/>
    <property type="match status" value="1"/>
</dbReference>
<feature type="transmembrane region" description="Helical" evidence="6">
    <location>
        <begin position="562"/>
        <end position="585"/>
    </location>
</feature>
<keyword evidence="11" id="KW-1185">Reference proteome</keyword>
<gene>
    <name evidence="9" type="ORF">CAPTEDRAFT_82282</name>
</gene>
<evidence type="ECO:0000256" key="3">
    <source>
        <dbReference type="ARBA" id="ARBA00022692"/>
    </source>
</evidence>
<dbReference type="PANTHER" id="PTHR12308">
    <property type="entry name" value="ANOCTAMIN"/>
    <property type="match status" value="1"/>
</dbReference>
<protein>
    <recommendedName>
        <fullName evidence="6">Anoctamin</fullName>
    </recommendedName>
</protein>
<dbReference type="InterPro" id="IPR049452">
    <property type="entry name" value="Anoctamin_TM"/>
</dbReference>